<dbReference type="EMBL" id="JAERSF010000001">
    <property type="protein sequence ID" value="MBL0736405.1"/>
    <property type="molecule type" value="Genomic_DNA"/>
</dbReference>
<evidence type="ECO:0000313" key="2">
    <source>
        <dbReference type="Proteomes" id="UP000603728"/>
    </source>
</evidence>
<organism evidence="1 2">
    <name type="scientific">Flavobacterium tagetis</name>
    <dbReference type="NCBI Taxonomy" id="2801336"/>
    <lineage>
        <taxon>Bacteria</taxon>
        <taxon>Pseudomonadati</taxon>
        <taxon>Bacteroidota</taxon>
        <taxon>Flavobacteriia</taxon>
        <taxon>Flavobacteriales</taxon>
        <taxon>Flavobacteriaceae</taxon>
        <taxon>Flavobacterium</taxon>
    </lineage>
</organism>
<keyword evidence="2" id="KW-1185">Reference proteome</keyword>
<dbReference type="RefSeq" id="WP_201999367.1">
    <property type="nucleotide sequence ID" value="NZ_JAERSF010000001.1"/>
</dbReference>
<evidence type="ECO:0008006" key="3">
    <source>
        <dbReference type="Google" id="ProtNLM"/>
    </source>
</evidence>
<protein>
    <recommendedName>
        <fullName evidence="3">Peptidase S74 domain-containing protein</fullName>
    </recommendedName>
</protein>
<name>A0ABS1KA67_9FLAO</name>
<accession>A0ABS1KA67</accession>
<comment type="caution">
    <text evidence="1">The sequence shown here is derived from an EMBL/GenBank/DDBJ whole genome shotgun (WGS) entry which is preliminary data.</text>
</comment>
<evidence type="ECO:0000313" key="1">
    <source>
        <dbReference type="EMBL" id="MBL0736405.1"/>
    </source>
</evidence>
<reference evidence="1 2" key="1">
    <citation type="submission" date="2021-01" db="EMBL/GenBank/DDBJ databases">
        <title>Genome seq and assembly of Flavobacterium sp. GN10.</title>
        <authorList>
            <person name="Chhetri G."/>
        </authorList>
    </citation>
    <scope>NUCLEOTIDE SEQUENCE [LARGE SCALE GENOMIC DNA]</scope>
    <source>
        <strain evidence="1 2">GN10</strain>
    </source>
</reference>
<proteinExistence type="predicted"/>
<dbReference type="Proteomes" id="UP000603728">
    <property type="component" value="Unassembled WGS sequence"/>
</dbReference>
<sequence>MLAFQFSFAQNTLPVGSLQITNDGMFNTNINSENVSRIDMGFDGSKGFINFGAHTGDGYRNNIFYMRGSDGHIGLGTSTPRAVLDVSYHIGNGVLGAVFGRLSEGDNNGDGTFLGVRGYNTSVVNGKSFSIEHSFYGITNSSINFFRGGSTTGGGISFNTNANEEQMRINANGNVGIGEINPQNKLDVNGTIHSKEVKVDMNGWSDFVFKKEYSLVTLEQVEKHIAEKGHLENIPNEEEVLKVLVK</sequence>
<gene>
    <name evidence="1" type="ORF">JI750_05880</name>
</gene>